<feature type="compositionally biased region" description="Polar residues" evidence="1">
    <location>
        <begin position="35"/>
        <end position="53"/>
    </location>
</feature>
<feature type="compositionally biased region" description="Low complexity" evidence="1">
    <location>
        <begin position="7"/>
        <end position="17"/>
    </location>
</feature>
<organism evidence="2 3">
    <name type="scientific">Hyaloperonospora arabidopsidis (strain Emoy2)</name>
    <name type="common">Downy mildew agent</name>
    <name type="synonym">Peronospora arabidopsidis</name>
    <dbReference type="NCBI Taxonomy" id="559515"/>
    <lineage>
        <taxon>Eukaryota</taxon>
        <taxon>Sar</taxon>
        <taxon>Stramenopiles</taxon>
        <taxon>Oomycota</taxon>
        <taxon>Peronosporomycetes</taxon>
        <taxon>Peronosporales</taxon>
        <taxon>Peronosporaceae</taxon>
        <taxon>Hyaloperonospora</taxon>
    </lineage>
</organism>
<feature type="compositionally biased region" description="Polar residues" evidence="1">
    <location>
        <begin position="109"/>
        <end position="151"/>
    </location>
</feature>
<sequence>MQSSDLPPTSAYESAPEAPEDASPDADGTGEPESAYTSEGENAYDTTDLNTGNGVDESSVVDQESSSLSDPSGTNDLQAESSSSSLESSSSGFSSLGSSSSGDLETEVEFTSTSALGSTAVDETSSLSGSLPLENYSTGSSDLMMSTSGSEPSMDPTPEVSMTEDVTQDDGMPTNEDGGAATVPTDEIESQPDVPSSTEGELETPDLTDVSTATEKGKHNVNSAVSLNHLVWRCASPPRISLLLCTATQVFHFPRCHVKNDGNI</sequence>
<dbReference type="EnsemblProtists" id="HpaT808795">
    <property type="protein sequence ID" value="HpaP808795"/>
    <property type="gene ID" value="HpaG808795"/>
</dbReference>
<evidence type="ECO:0000313" key="3">
    <source>
        <dbReference type="Proteomes" id="UP000011713"/>
    </source>
</evidence>
<feature type="compositionally biased region" description="Acidic residues" evidence="1">
    <location>
        <begin position="18"/>
        <end position="30"/>
    </location>
</feature>
<dbReference type="AlphaFoldDB" id="M4BQV6"/>
<proteinExistence type="predicted"/>
<dbReference type="Proteomes" id="UP000011713">
    <property type="component" value="Unassembled WGS sequence"/>
</dbReference>
<feature type="compositionally biased region" description="Low complexity" evidence="1">
    <location>
        <begin position="80"/>
        <end position="103"/>
    </location>
</feature>
<dbReference type="HOGENOM" id="CLU_089805_0_0_1"/>
<name>M4BQV6_HYAAE</name>
<protein>
    <submittedName>
        <fullName evidence="2">Uncharacterized protein</fullName>
    </submittedName>
</protein>
<accession>M4BQV6</accession>
<evidence type="ECO:0000313" key="2">
    <source>
        <dbReference type="EnsemblProtists" id="HpaP808795"/>
    </source>
</evidence>
<feature type="compositionally biased region" description="Low complexity" evidence="1">
    <location>
        <begin position="55"/>
        <end position="70"/>
    </location>
</feature>
<evidence type="ECO:0000256" key="1">
    <source>
        <dbReference type="SAM" id="MobiDB-lite"/>
    </source>
</evidence>
<feature type="region of interest" description="Disordered" evidence="1">
    <location>
        <begin position="1"/>
        <end position="205"/>
    </location>
</feature>
<reference evidence="3" key="1">
    <citation type="journal article" date="2010" name="Science">
        <title>Signatures of adaptation to obligate biotrophy in the Hyaloperonospora arabidopsidis genome.</title>
        <authorList>
            <person name="Baxter L."/>
            <person name="Tripathy S."/>
            <person name="Ishaque N."/>
            <person name="Boot N."/>
            <person name="Cabral A."/>
            <person name="Kemen E."/>
            <person name="Thines M."/>
            <person name="Ah-Fong A."/>
            <person name="Anderson R."/>
            <person name="Badejoko W."/>
            <person name="Bittner-Eddy P."/>
            <person name="Boore J.L."/>
            <person name="Chibucos M.C."/>
            <person name="Coates M."/>
            <person name="Dehal P."/>
            <person name="Delehaunty K."/>
            <person name="Dong S."/>
            <person name="Downton P."/>
            <person name="Dumas B."/>
            <person name="Fabro G."/>
            <person name="Fronick C."/>
            <person name="Fuerstenberg S.I."/>
            <person name="Fulton L."/>
            <person name="Gaulin E."/>
            <person name="Govers F."/>
            <person name="Hughes L."/>
            <person name="Humphray S."/>
            <person name="Jiang R.H."/>
            <person name="Judelson H."/>
            <person name="Kamoun S."/>
            <person name="Kyung K."/>
            <person name="Meijer H."/>
            <person name="Minx P."/>
            <person name="Morris P."/>
            <person name="Nelson J."/>
            <person name="Phuntumart V."/>
            <person name="Qutob D."/>
            <person name="Rehmany A."/>
            <person name="Rougon-Cardoso A."/>
            <person name="Ryden P."/>
            <person name="Torto-Alalibo T."/>
            <person name="Studholme D."/>
            <person name="Wang Y."/>
            <person name="Win J."/>
            <person name="Wood J."/>
            <person name="Clifton S.W."/>
            <person name="Rogers J."/>
            <person name="Van den Ackerveken G."/>
            <person name="Jones J.D."/>
            <person name="McDowell J.M."/>
            <person name="Beynon J."/>
            <person name="Tyler B.M."/>
        </authorList>
    </citation>
    <scope>NUCLEOTIDE SEQUENCE [LARGE SCALE GENOMIC DNA]</scope>
    <source>
        <strain evidence="3">Emoy2</strain>
    </source>
</reference>
<dbReference type="EMBL" id="JH598593">
    <property type="status" value="NOT_ANNOTATED_CDS"/>
    <property type="molecule type" value="Genomic_DNA"/>
</dbReference>
<dbReference type="InParanoid" id="M4BQV6"/>
<dbReference type="VEuPathDB" id="FungiDB:HpaG808795"/>
<keyword evidence="3" id="KW-1185">Reference proteome</keyword>
<reference evidence="2" key="2">
    <citation type="submission" date="2015-06" db="UniProtKB">
        <authorList>
            <consortium name="EnsemblProtists"/>
        </authorList>
    </citation>
    <scope>IDENTIFICATION</scope>
    <source>
        <strain evidence="2">Emoy2</strain>
    </source>
</reference>